<protein>
    <recommendedName>
        <fullName evidence="4">Peptidase A2 domain-containing protein</fullName>
    </recommendedName>
</protein>
<feature type="region of interest" description="Disordered" evidence="1">
    <location>
        <begin position="105"/>
        <end position="165"/>
    </location>
</feature>
<dbReference type="Proteomes" id="UP001549920">
    <property type="component" value="Unassembled WGS sequence"/>
</dbReference>
<keyword evidence="3" id="KW-1185">Reference proteome</keyword>
<organism evidence="2 3">
    <name type="scientific">Loxostege sticticalis</name>
    <name type="common">Beet webworm moth</name>
    <dbReference type="NCBI Taxonomy" id="481309"/>
    <lineage>
        <taxon>Eukaryota</taxon>
        <taxon>Metazoa</taxon>
        <taxon>Ecdysozoa</taxon>
        <taxon>Arthropoda</taxon>
        <taxon>Hexapoda</taxon>
        <taxon>Insecta</taxon>
        <taxon>Pterygota</taxon>
        <taxon>Neoptera</taxon>
        <taxon>Endopterygota</taxon>
        <taxon>Lepidoptera</taxon>
        <taxon>Glossata</taxon>
        <taxon>Ditrysia</taxon>
        <taxon>Pyraloidea</taxon>
        <taxon>Crambidae</taxon>
        <taxon>Pyraustinae</taxon>
        <taxon>Loxostege</taxon>
    </lineage>
</organism>
<evidence type="ECO:0008006" key="4">
    <source>
        <dbReference type="Google" id="ProtNLM"/>
    </source>
</evidence>
<evidence type="ECO:0000313" key="2">
    <source>
        <dbReference type="EMBL" id="KAL0869467.1"/>
    </source>
</evidence>
<dbReference type="InterPro" id="IPR043502">
    <property type="entry name" value="DNA/RNA_pol_sf"/>
</dbReference>
<comment type="caution">
    <text evidence="2">The sequence shown here is derived from an EMBL/GenBank/DDBJ whole genome shotgun (WGS) entry which is preliminary data.</text>
</comment>
<feature type="compositionally biased region" description="Low complexity" evidence="1">
    <location>
        <begin position="125"/>
        <end position="137"/>
    </location>
</feature>
<dbReference type="Pfam" id="PF03564">
    <property type="entry name" value="DUF1759"/>
    <property type="match status" value="1"/>
</dbReference>
<dbReference type="PANTHER" id="PTHR47331">
    <property type="entry name" value="PHD-TYPE DOMAIN-CONTAINING PROTEIN"/>
    <property type="match status" value="1"/>
</dbReference>
<feature type="compositionally biased region" description="Polar residues" evidence="1">
    <location>
        <begin position="152"/>
        <end position="165"/>
    </location>
</feature>
<feature type="compositionally biased region" description="Low complexity" evidence="1">
    <location>
        <begin position="56"/>
        <end position="66"/>
    </location>
</feature>
<name>A0ABR3HGC7_LOXSC</name>
<reference evidence="2 3" key="1">
    <citation type="submission" date="2024-06" db="EMBL/GenBank/DDBJ databases">
        <title>A chromosome-level genome assembly of beet webworm, Loxostege sticticalis.</title>
        <authorList>
            <person name="Zhang Y."/>
        </authorList>
    </citation>
    <scope>NUCLEOTIDE SEQUENCE [LARGE SCALE GENOMIC DNA]</scope>
    <source>
        <strain evidence="2">AQ026</strain>
        <tissue evidence="2">Whole body</tissue>
    </source>
</reference>
<dbReference type="EMBL" id="JBEUOH010000019">
    <property type="protein sequence ID" value="KAL0869467.1"/>
    <property type="molecule type" value="Genomic_DNA"/>
</dbReference>
<proteinExistence type="predicted"/>
<feature type="compositionally biased region" description="Pro residues" evidence="1">
    <location>
        <begin position="42"/>
        <end position="55"/>
    </location>
</feature>
<evidence type="ECO:0000313" key="3">
    <source>
        <dbReference type="Proteomes" id="UP001549920"/>
    </source>
</evidence>
<evidence type="ECO:0000256" key="1">
    <source>
        <dbReference type="SAM" id="MobiDB-lite"/>
    </source>
</evidence>
<gene>
    <name evidence="2" type="ORF">ABMA27_005752</name>
</gene>
<dbReference type="PANTHER" id="PTHR47331:SF5">
    <property type="entry name" value="RIBONUCLEASE H"/>
    <property type="match status" value="1"/>
</dbReference>
<dbReference type="SUPFAM" id="SSF56672">
    <property type="entry name" value="DNA/RNA polymerases"/>
    <property type="match status" value="1"/>
</dbReference>
<sequence length="906" mass="101903">MEIITRSKSRAMMASTSTAAVPDPAGQDRQSVQDAPEERPLSPSPHGRPPSPSPSACPSSTTSTMSTIKRQRLLQLQIKAAEQRAAIERRLLEEKLVLQTQALQDDEDDDQACSLPRTRSRTSLQGKKTVKTGTQTVHIDHVNNNHSHRQQGHSPTPALTNHSSTHGLEREFSKLLARQTSTKELPQFSGEPEEWPLFYSQLMSTTQLCGYTDDENIARLSRCLKGRARDAVSALLVSATNLDKIINTLKIRFGRPEFIIEAMLNKIRNTRFIRHDDINHVIEFATTVQNIVATMNVTKETGHLTNPTLIKEIINKLPSNLRYQWAFHVTNSIDRSETVTLNELSDWLMDIANAATLIAPMPTENRPRIQQHHEKKVILATTSSTAKLSCTKCKGNHTLNDCDDFKRLAINDRWSFVTENKLCFSCLSSKHQLKACKNKQRCSEEDCNRPHHRLLHAPPIKKPACETLTHESVIPVIISGTNGDVETLALLDEGAAVSLIDASLLKRAGLQGSVSPLRIRGATGMSSTEKDSEVVCFSIRGRNDDNVHIVNNVRSVRNLNLSVNSLSHRQIVNRFPFVNNYVHDSDFRHKKVELLIGQDNIDLIITRQIVCGDKNGPLISLTKLGYVLHGNVGLSGIPNDVSVLHLCNCDELHDLIKKSFSTEAFGTKFENDTPRSREDQLALQIMERTTRLLPEGRYETGLLWKTDDPELPDSLPQARKRFKNIQLKMRKSDDFASKYRERFVDNISKGYVSKLEPGEASVRTNKSWWLPHFAVYNPNKPKLRLVLDCAAKSEGKSLNDFLLTGPDLLTSLPSVLLGFRKGKVAVTGDIQEMFHRVMIRQEDRQAQRLLWEDGEYVMNVMTFGAVCSPSSAQFVKNLNARRYEMTHPLACRAIIDNHTLTISYIL</sequence>
<feature type="region of interest" description="Disordered" evidence="1">
    <location>
        <begin position="1"/>
        <end position="66"/>
    </location>
</feature>
<feature type="compositionally biased region" description="Low complexity" evidence="1">
    <location>
        <begin position="10"/>
        <end position="20"/>
    </location>
</feature>
<dbReference type="InterPro" id="IPR005312">
    <property type="entry name" value="DUF1759"/>
</dbReference>
<accession>A0ABR3HGC7</accession>
<dbReference type="CDD" id="cd00303">
    <property type="entry name" value="retropepsin_like"/>
    <property type="match status" value="1"/>
</dbReference>